<keyword evidence="10" id="KW-1185">Reference proteome</keyword>
<evidence type="ECO:0000313" key="9">
    <source>
        <dbReference type="EMBL" id="TCS73423.1"/>
    </source>
</evidence>
<dbReference type="PANTHER" id="PTHR23026:SF125">
    <property type="entry name" value="OXYGEN-INSENSITIVE NAD(P)H NITROREDUCTASE"/>
    <property type="match status" value="1"/>
</dbReference>
<dbReference type="AlphaFoldDB" id="A0A4R3JYA4"/>
<dbReference type="GO" id="GO:0005829">
    <property type="term" value="C:cytosol"/>
    <property type="evidence" value="ECO:0007669"/>
    <property type="project" value="TreeGrafter"/>
</dbReference>
<dbReference type="InterPro" id="IPR050627">
    <property type="entry name" value="Nitroreductase/BluB"/>
</dbReference>
<keyword evidence="7" id="KW-0520">NAD</keyword>
<dbReference type="EMBL" id="SLZY01000002">
    <property type="protein sequence ID" value="TCS73423.1"/>
    <property type="molecule type" value="Genomic_DNA"/>
</dbReference>
<dbReference type="GO" id="GO:0046256">
    <property type="term" value="P:2,4,6-trinitrotoluene catabolic process"/>
    <property type="evidence" value="ECO:0007669"/>
    <property type="project" value="TreeGrafter"/>
</dbReference>
<comment type="cofactor">
    <cofactor evidence="1">
        <name>FMN</name>
        <dbReference type="ChEBI" id="CHEBI:58210"/>
    </cofactor>
</comment>
<sequence length="220" mass="24921">MIAKQDILAAFNYRHACKEFDPTRKVAPEDFEFILETARLSPSSFGHEPWQIVVIQDMALREKLLPVTWGAQKTLPTASHYIAILARKTGLMPEDPHVQHIMHDIQKLPPERIEMRSKVYRNFLESDFKLLGYERGVFDWACRQAYIALGNMMTAAAMIGIDTCPIEGFDQEKAEAVLSAAGALDARNFGLAAMLAFGYRKNPQPAKTRRPMAEVVQWVK</sequence>
<dbReference type="CDD" id="cd02149">
    <property type="entry name" value="NfsB-like"/>
    <property type="match status" value="1"/>
</dbReference>
<dbReference type="PANTHER" id="PTHR23026">
    <property type="entry name" value="NADPH NITROREDUCTASE"/>
    <property type="match status" value="1"/>
</dbReference>
<comment type="similarity">
    <text evidence="2">Belongs to the nitroreductase family.</text>
</comment>
<dbReference type="Gene3D" id="3.40.109.10">
    <property type="entry name" value="NADH Oxidase"/>
    <property type="match status" value="1"/>
</dbReference>
<dbReference type="InterPro" id="IPR000415">
    <property type="entry name" value="Nitroreductase-like"/>
</dbReference>
<feature type="domain" description="Nitroreductase" evidence="8">
    <location>
        <begin position="13"/>
        <end position="199"/>
    </location>
</feature>
<dbReference type="SUPFAM" id="SSF55469">
    <property type="entry name" value="FMN-dependent nitroreductase-like"/>
    <property type="match status" value="1"/>
</dbReference>
<evidence type="ECO:0000256" key="1">
    <source>
        <dbReference type="ARBA" id="ARBA00001917"/>
    </source>
</evidence>
<dbReference type="Pfam" id="PF00881">
    <property type="entry name" value="Nitroreductase"/>
    <property type="match status" value="1"/>
</dbReference>
<dbReference type="InterPro" id="IPR029479">
    <property type="entry name" value="Nitroreductase"/>
</dbReference>
<dbReference type="GO" id="GO:0046857">
    <property type="term" value="F:oxidoreductase activity, acting on other nitrogenous compounds as donors, with NAD or NADP as acceptor"/>
    <property type="evidence" value="ECO:0007669"/>
    <property type="project" value="TreeGrafter"/>
</dbReference>
<evidence type="ECO:0000256" key="5">
    <source>
        <dbReference type="ARBA" id="ARBA00022857"/>
    </source>
</evidence>
<dbReference type="Proteomes" id="UP000295135">
    <property type="component" value="Unassembled WGS sequence"/>
</dbReference>
<evidence type="ECO:0000256" key="7">
    <source>
        <dbReference type="ARBA" id="ARBA00023027"/>
    </source>
</evidence>
<keyword evidence="4" id="KW-0288">FMN</keyword>
<evidence type="ECO:0000259" key="8">
    <source>
        <dbReference type="Pfam" id="PF00881"/>
    </source>
</evidence>
<evidence type="ECO:0000256" key="6">
    <source>
        <dbReference type="ARBA" id="ARBA00023002"/>
    </source>
</evidence>
<evidence type="ECO:0000256" key="4">
    <source>
        <dbReference type="ARBA" id="ARBA00022643"/>
    </source>
</evidence>
<keyword evidence="5" id="KW-0521">NADP</keyword>
<reference evidence="9 10" key="1">
    <citation type="submission" date="2019-03" db="EMBL/GenBank/DDBJ databases">
        <title>Genomic Encyclopedia of Type Strains, Phase IV (KMG-IV): sequencing the most valuable type-strain genomes for metagenomic binning, comparative biology and taxonomic classification.</title>
        <authorList>
            <person name="Goeker M."/>
        </authorList>
    </citation>
    <scope>NUCLEOTIDE SEQUENCE [LARGE SCALE GENOMIC DNA]</scope>
    <source>
        <strain evidence="9 10">DSM 103923</strain>
    </source>
</reference>
<evidence type="ECO:0000256" key="2">
    <source>
        <dbReference type="ARBA" id="ARBA00007118"/>
    </source>
</evidence>
<protein>
    <submittedName>
        <fullName evidence="9">Nitroreductase</fullName>
    </submittedName>
</protein>
<name>A0A4R3JYA4_9PROT</name>
<dbReference type="InterPro" id="IPR033878">
    <property type="entry name" value="NfsB-like"/>
</dbReference>
<gene>
    <name evidence="9" type="ORF">EDC61_102194</name>
</gene>
<evidence type="ECO:0000313" key="10">
    <source>
        <dbReference type="Proteomes" id="UP000295135"/>
    </source>
</evidence>
<proteinExistence type="inferred from homology"/>
<comment type="caution">
    <text evidence="9">The sequence shown here is derived from an EMBL/GenBank/DDBJ whole genome shotgun (WGS) entry which is preliminary data.</text>
</comment>
<accession>A0A4R3JYA4</accession>
<evidence type="ECO:0000256" key="3">
    <source>
        <dbReference type="ARBA" id="ARBA00022630"/>
    </source>
</evidence>
<organism evidence="9 10">
    <name type="scientific">Sulfuritortus calidifontis</name>
    <dbReference type="NCBI Taxonomy" id="1914471"/>
    <lineage>
        <taxon>Bacteria</taxon>
        <taxon>Pseudomonadati</taxon>
        <taxon>Pseudomonadota</taxon>
        <taxon>Betaproteobacteria</taxon>
        <taxon>Nitrosomonadales</taxon>
        <taxon>Thiobacillaceae</taxon>
        <taxon>Sulfuritortus</taxon>
    </lineage>
</organism>
<dbReference type="RefSeq" id="WP_172599376.1">
    <property type="nucleotide sequence ID" value="NZ_AP018721.1"/>
</dbReference>
<keyword evidence="6" id="KW-0560">Oxidoreductase</keyword>
<keyword evidence="3" id="KW-0285">Flavoprotein</keyword>